<dbReference type="PANTHER" id="PTHR22590:SF5">
    <property type="entry name" value="MYOSIN MOTOR DOMAIN-CONTAINING PROTEIN"/>
    <property type="match status" value="1"/>
</dbReference>
<dbReference type="Gene3D" id="1.20.5.190">
    <property type="match status" value="2"/>
</dbReference>
<protein>
    <submittedName>
        <fullName evidence="3">Uncharacterized protein</fullName>
    </submittedName>
</protein>
<dbReference type="InterPro" id="IPR027417">
    <property type="entry name" value="P-loop_NTPase"/>
</dbReference>
<name>A0A8C4RDP1_EPTBU</name>
<evidence type="ECO:0000313" key="3">
    <source>
        <dbReference type="Ensembl" id="ENSEBUP00000027189.1"/>
    </source>
</evidence>
<evidence type="ECO:0000313" key="4">
    <source>
        <dbReference type="Proteomes" id="UP000694388"/>
    </source>
</evidence>
<dbReference type="InterPro" id="IPR052318">
    <property type="entry name" value="CellDiv_DevSignal_Domain"/>
</dbReference>
<dbReference type="Proteomes" id="UP000694388">
    <property type="component" value="Unplaced"/>
</dbReference>
<accession>A0A8C4RDP1</accession>
<dbReference type="PANTHER" id="PTHR22590">
    <property type="entry name" value="MYOSIN MOTOR DOMAIN-CONTAINING PROTEIN"/>
    <property type="match status" value="1"/>
</dbReference>
<sequence>MNSHFLGDPAKKGAVITIQSGYRGYRARKDLKTKHQSATTIQANYRGYQTRNHPKVTNQVHSSPSISQNSQGYSSRTSSRSPCESPKCDPDSAVEDHRRVQMGKVIQPRVGHDGGTTSHDMSLNITKKTTLPDVDVVSCYGLDGSGMNSHFLGDPAKEGAVVTIQSGYRGYRARKDLKTKQQSATTIQANYHGYGSKKDLDSKMKTSTFHEQDERDDMFKEEAKVYYRKVLLRSKLGDSHEQTSRAPVNGSQNEALKDTLAAGNVSPNVSVVTSMNIYNLKICPELGN</sequence>
<evidence type="ECO:0000256" key="1">
    <source>
        <dbReference type="ARBA" id="ARBA00022737"/>
    </source>
</evidence>
<dbReference type="PROSITE" id="PS50096">
    <property type="entry name" value="IQ"/>
    <property type="match status" value="4"/>
</dbReference>
<dbReference type="AlphaFoldDB" id="A0A8C4RDP1"/>
<reference evidence="3" key="1">
    <citation type="submission" date="2025-08" db="UniProtKB">
        <authorList>
            <consortium name="Ensembl"/>
        </authorList>
    </citation>
    <scope>IDENTIFICATION</scope>
</reference>
<feature type="compositionally biased region" description="Basic and acidic residues" evidence="2">
    <location>
        <begin position="86"/>
        <end position="95"/>
    </location>
</feature>
<organism evidence="3 4">
    <name type="scientific">Eptatretus burgeri</name>
    <name type="common">Inshore hagfish</name>
    <dbReference type="NCBI Taxonomy" id="7764"/>
    <lineage>
        <taxon>Eukaryota</taxon>
        <taxon>Metazoa</taxon>
        <taxon>Chordata</taxon>
        <taxon>Craniata</taxon>
        <taxon>Vertebrata</taxon>
        <taxon>Cyclostomata</taxon>
        <taxon>Myxini</taxon>
        <taxon>Myxiniformes</taxon>
        <taxon>Myxinidae</taxon>
        <taxon>Eptatretinae</taxon>
        <taxon>Eptatretus</taxon>
    </lineage>
</organism>
<evidence type="ECO:0000256" key="2">
    <source>
        <dbReference type="SAM" id="MobiDB-lite"/>
    </source>
</evidence>
<dbReference type="Pfam" id="PF00612">
    <property type="entry name" value="IQ"/>
    <property type="match status" value="3"/>
</dbReference>
<dbReference type="FunFam" id="1.20.5.190:FF:000055">
    <property type="entry name" value="Putative microtubule-associated protein futsch"/>
    <property type="match status" value="1"/>
</dbReference>
<feature type="region of interest" description="Disordered" evidence="2">
    <location>
        <begin position="44"/>
        <end position="95"/>
    </location>
</feature>
<keyword evidence="4" id="KW-1185">Reference proteome</keyword>
<dbReference type="CDD" id="cd23767">
    <property type="entry name" value="IQCD"/>
    <property type="match status" value="3"/>
</dbReference>
<dbReference type="Ensembl" id="ENSEBUT00000027765.1">
    <property type="protein sequence ID" value="ENSEBUP00000027189.1"/>
    <property type="gene ID" value="ENSEBUG00000016687.1"/>
</dbReference>
<proteinExistence type="predicted"/>
<feature type="compositionally biased region" description="Low complexity" evidence="2">
    <location>
        <begin position="67"/>
        <end position="85"/>
    </location>
</feature>
<dbReference type="InterPro" id="IPR000048">
    <property type="entry name" value="IQ_motif_EF-hand-BS"/>
</dbReference>
<dbReference type="GeneTree" id="ENSGT00930000152771"/>
<feature type="compositionally biased region" description="Polar residues" evidence="2">
    <location>
        <begin position="44"/>
        <end position="66"/>
    </location>
</feature>
<dbReference type="SMART" id="SM00015">
    <property type="entry name" value="IQ"/>
    <property type="match status" value="4"/>
</dbReference>
<reference evidence="3" key="2">
    <citation type="submission" date="2025-09" db="UniProtKB">
        <authorList>
            <consortium name="Ensembl"/>
        </authorList>
    </citation>
    <scope>IDENTIFICATION</scope>
</reference>
<keyword evidence="1" id="KW-0677">Repeat</keyword>
<dbReference type="SUPFAM" id="SSF52540">
    <property type="entry name" value="P-loop containing nucleoside triphosphate hydrolases"/>
    <property type="match status" value="1"/>
</dbReference>